<evidence type="ECO:0000313" key="4">
    <source>
        <dbReference type="Proteomes" id="UP001559025"/>
    </source>
</evidence>
<evidence type="ECO:0000313" key="3">
    <source>
        <dbReference type="EMBL" id="MEX4007448.1"/>
    </source>
</evidence>
<accession>A0ABV3WS19</accession>
<reference evidence="3 4" key="1">
    <citation type="submission" date="2024-01" db="EMBL/GenBank/DDBJ databases">
        <title>New evidence supports the origin of RcGTA from prophage.</title>
        <authorList>
            <person name="Xu Y."/>
            <person name="Liu B."/>
            <person name="Chen F."/>
        </authorList>
    </citation>
    <scope>NUCLEOTIDE SEQUENCE [LARGE SCALE GENOMIC DNA]</scope>
    <source>
        <strain evidence="3 4">CBW1107-2</strain>
    </source>
</reference>
<dbReference type="Proteomes" id="UP001559025">
    <property type="component" value="Unassembled WGS sequence"/>
</dbReference>
<dbReference type="EMBL" id="JAZHFV010000002">
    <property type="protein sequence ID" value="MEX4007448.1"/>
    <property type="molecule type" value="Genomic_DNA"/>
</dbReference>
<proteinExistence type="predicted"/>
<name>A0ABV3WS19_9HYPH</name>
<comment type="caution">
    <text evidence="3">The sequence shown here is derived from an EMBL/GenBank/DDBJ whole genome shotgun (WGS) entry which is preliminary data.</text>
</comment>
<dbReference type="InterPro" id="IPR024455">
    <property type="entry name" value="Phage_capsid"/>
</dbReference>
<organism evidence="3 4">
    <name type="scientific">Neoaquamicrobium sediminum</name>
    <dbReference type="NCBI Taxonomy" id="1849104"/>
    <lineage>
        <taxon>Bacteria</taxon>
        <taxon>Pseudomonadati</taxon>
        <taxon>Pseudomonadota</taxon>
        <taxon>Alphaproteobacteria</taxon>
        <taxon>Hyphomicrobiales</taxon>
        <taxon>Phyllobacteriaceae</taxon>
        <taxon>Neoaquamicrobium</taxon>
    </lineage>
</organism>
<dbReference type="NCBIfam" id="TIGR01554">
    <property type="entry name" value="major_cap_HK97"/>
    <property type="match status" value="1"/>
</dbReference>
<feature type="domain" description="Phage capsid-like C-terminal" evidence="2">
    <location>
        <begin position="130"/>
        <end position="415"/>
    </location>
</feature>
<comment type="subcellular location">
    <subcellularLocation>
        <location evidence="1">Virion</location>
    </subcellularLocation>
</comment>
<gene>
    <name evidence="3" type="ORF">V1479_09040</name>
</gene>
<keyword evidence="4" id="KW-1185">Reference proteome</keyword>
<dbReference type="SUPFAM" id="SSF56563">
    <property type="entry name" value="Major capsid protein gp5"/>
    <property type="match status" value="1"/>
</dbReference>
<dbReference type="InterPro" id="IPR054612">
    <property type="entry name" value="Phage_capsid-like_C"/>
</dbReference>
<dbReference type="Gene3D" id="3.30.2320.10">
    <property type="entry name" value="hypothetical protein PF0899 domain"/>
    <property type="match status" value="1"/>
</dbReference>
<dbReference type="RefSeq" id="WP_368802615.1">
    <property type="nucleotide sequence ID" value="NZ_JAZHFV010000002.1"/>
</dbReference>
<sequence length="418" mass="45514">MTTHEAAPEIKSEGGGFAALSDTFDEFMTTFAEFREANDRRLREIETRKGADTVTSDKVDRISEALDRQKQLLDNLALKRVRPALGRDDALSVAGAERKQAFDAYLRSGDEHALRSIETKDMSYGSGPDGGYLVPDEVEAEIGRRLAVISPIRSIASVRQVSSAVLKKPFMTSGPVVGWVGETAARPKTTSPVLDALQFPTAEIYAMPAATPSLLDDSVVDLDQWIVGEVESAFAEQEGTAFVSGDGSDKPRGFLDYDQEPEASWAWEKIGYIATGVDGAFAASHPSDKLIDTIYALKAGYRQNANWVMNRKTQAAIRKMKDADGNYLWQPPAVPGGRAVLMGFPVVEAEDMPDIAPDATAIAFGDFQRGYLVVDRAGVRVLRDPYSAKPYVLFYITKRVGGGVQDFNAIKLVKFGVA</sequence>
<evidence type="ECO:0000259" key="2">
    <source>
        <dbReference type="Pfam" id="PF05065"/>
    </source>
</evidence>
<protein>
    <submittedName>
        <fullName evidence="3">Phage major capsid protein</fullName>
    </submittedName>
</protein>
<dbReference type="Pfam" id="PF05065">
    <property type="entry name" value="Phage_capsid"/>
    <property type="match status" value="1"/>
</dbReference>
<evidence type="ECO:0000256" key="1">
    <source>
        <dbReference type="ARBA" id="ARBA00004328"/>
    </source>
</evidence>